<dbReference type="Pfam" id="PF00072">
    <property type="entry name" value="Response_reg"/>
    <property type="match status" value="1"/>
</dbReference>
<dbReference type="InterPro" id="IPR013783">
    <property type="entry name" value="Ig-like_fold"/>
</dbReference>
<keyword evidence="8" id="KW-0472">Membrane</keyword>
<keyword evidence="5" id="KW-0804">Transcription</keyword>
<dbReference type="SUPFAM" id="SSF55874">
    <property type="entry name" value="ATPase domain of HSP90 chaperone/DNA topoisomerase II/histidine kinase"/>
    <property type="match status" value="1"/>
</dbReference>
<dbReference type="PROSITE" id="PS50109">
    <property type="entry name" value="HIS_KIN"/>
    <property type="match status" value="1"/>
</dbReference>
<keyword evidence="3 6" id="KW-0597">Phosphoprotein</keyword>
<dbReference type="Pfam" id="PF07494">
    <property type="entry name" value="Reg_prop"/>
    <property type="match status" value="3"/>
</dbReference>
<dbReference type="Pfam" id="PF02518">
    <property type="entry name" value="HATPase_c"/>
    <property type="match status" value="1"/>
</dbReference>
<dbReference type="SUPFAM" id="SSF46689">
    <property type="entry name" value="Homeodomain-like"/>
    <property type="match status" value="1"/>
</dbReference>
<dbReference type="PANTHER" id="PTHR43547">
    <property type="entry name" value="TWO-COMPONENT HISTIDINE KINASE"/>
    <property type="match status" value="1"/>
</dbReference>
<dbReference type="Gene3D" id="1.10.287.130">
    <property type="match status" value="1"/>
</dbReference>
<keyword evidence="8" id="KW-1133">Transmembrane helix</keyword>
<evidence type="ECO:0000313" key="13">
    <source>
        <dbReference type="Proteomes" id="UP000284379"/>
    </source>
</evidence>
<dbReference type="InterPro" id="IPR036097">
    <property type="entry name" value="HisK_dim/P_sf"/>
</dbReference>
<dbReference type="PANTHER" id="PTHR43547:SF2">
    <property type="entry name" value="HYBRID SIGNAL TRANSDUCTION HISTIDINE KINASE C"/>
    <property type="match status" value="1"/>
</dbReference>
<feature type="transmembrane region" description="Helical" evidence="8">
    <location>
        <begin position="782"/>
        <end position="803"/>
    </location>
</feature>
<evidence type="ECO:0000259" key="9">
    <source>
        <dbReference type="PROSITE" id="PS01124"/>
    </source>
</evidence>
<dbReference type="SUPFAM" id="SSF101898">
    <property type="entry name" value="NHL repeat"/>
    <property type="match status" value="1"/>
</dbReference>
<dbReference type="SMART" id="SM00342">
    <property type="entry name" value="HTH_ARAC"/>
    <property type="match status" value="1"/>
</dbReference>
<feature type="modified residue" description="4-aspartylphosphate" evidence="6">
    <location>
        <position position="1142"/>
    </location>
</feature>
<dbReference type="SUPFAM" id="SSF63829">
    <property type="entry name" value="Calcium-dependent phosphotriesterase"/>
    <property type="match status" value="1"/>
</dbReference>
<evidence type="ECO:0000256" key="6">
    <source>
        <dbReference type="PROSITE-ProRule" id="PRU00169"/>
    </source>
</evidence>
<protein>
    <recommendedName>
        <fullName evidence="2">histidine kinase</fullName>
        <ecNumber evidence="2">2.7.13.3</ecNumber>
    </recommendedName>
</protein>
<evidence type="ECO:0000256" key="5">
    <source>
        <dbReference type="ARBA" id="ARBA00023163"/>
    </source>
</evidence>
<keyword evidence="4" id="KW-0805">Transcription regulation</keyword>
<organism evidence="12 13">
    <name type="scientific">Bacteroides nordii</name>
    <dbReference type="NCBI Taxonomy" id="291645"/>
    <lineage>
        <taxon>Bacteria</taxon>
        <taxon>Pseudomonadati</taxon>
        <taxon>Bacteroidota</taxon>
        <taxon>Bacteroidia</taxon>
        <taxon>Bacteroidales</taxon>
        <taxon>Bacteroidaceae</taxon>
        <taxon>Bacteroides</taxon>
    </lineage>
</organism>
<dbReference type="InterPro" id="IPR011006">
    <property type="entry name" value="CheY-like_superfamily"/>
</dbReference>
<dbReference type="Gene3D" id="1.10.10.60">
    <property type="entry name" value="Homeodomain-like"/>
    <property type="match status" value="1"/>
</dbReference>
<dbReference type="PRINTS" id="PR00344">
    <property type="entry name" value="BCTRLSENSOR"/>
</dbReference>
<evidence type="ECO:0000256" key="8">
    <source>
        <dbReference type="SAM" id="Phobius"/>
    </source>
</evidence>
<evidence type="ECO:0000256" key="4">
    <source>
        <dbReference type="ARBA" id="ARBA00023015"/>
    </source>
</evidence>
<evidence type="ECO:0000256" key="2">
    <source>
        <dbReference type="ARBA" id="ARBA00012438"/>
    </source>
</evidence>
<dbReference type="PROSITE" id="PS50110">
    <property type="entry name" value="RESPONSE_REGULATORY"/>
    <property type="match status" value="1"/>
</dbReference>
<dbReference type="InterPro" id="IPR036890">
    <property type="entry name" value="HATPase_C_sf"/>
</dbReference>
<dbReference type="InterPro" id="IPR015943">
    <property type="entry name" value="WD40/YVTN_repeat-like_dom_sf"/>
</dbReference>
<dbReference type="RefSeq" id="WP_122201954.1">
    <property type="nucleotide sequence ID" value="NZ_CABJFV010000015.1"/>
</dbReference>
<comment type="caution">
    <text evidence="12">The sequence shown here is derived from an EMBL/GenBank/DDBJ whole genome shotgun (WGS) entry which is preliminary data.</text>
</comment>
<evidence type="ECO:0000259" key="10">
    <source>
        <dbReference type="PROSITE" id="PS50109"/>
    </source>
</evidence>
<dbReference type="GO" id="GO:0000155">
    <property type="term" value="F:phosphorelay sensor kinase activity"/>
    <property type="evidence" value="ECO:0007669"/>
    <property type="project" value="InterPro"/>
</dbReference>
<keyword evidence="8" id="KW-0812">Transmembrane</keyword>
<dbReference type="InterPro" id="IPR004358">
    <property type="entry name" value="Sig_transdc_His_kin-like_C"/>
</dbReference>
<dbReference type="InterPro" id="IPR005467">
    <property type="entry name" value="His_kinase_dom"/>
</dbReference>
<dbReference type="InterPro" id="IPR018060">
    <property type="entry name" value="HTH_AraC"/>
</dbReference>
<evidence type="ECO:0000313" key="12">
    <source>
        <dbReference type="EMBL" id="RHB33461.1"/>
    </source>
</evidence>
<feature type="region of interest" description="Disordered" evidence="7">
    <location>
        <begin position="1336"/>
        <end position="1369"/>
    </location>
</feature>
<dbReference type="PROSITE" id="PS01124">
    <property type="entry name" value="HTH_ARAC_FAMILY_2"/>
    <property type="match status" value="1"/>
</dbReference>
<dbReference type="InterPro" id="IPR003594">
    <property type="entry name" value="HATPase_dom"/>
</dbReference>
<dbReference type="GO" id="GO:0003700">
    <property type="term" value="F:DNA-binding transcription factor activity"/>
    <property type="evidence" value="ECO:0007669"/>
    <property type="project" value="InterPro"/>
</dbReference>
<dbReference type="GO" id="GO:0043565">
    <property type="term" value="F:sequence-specific DNA binding"/>
    <property type="evidence" value="ECO:0007669"/>
    <property type="project" value="InterPro"/>
</dbReference>
<dbReference type="Pfam" id="PF07495">
    <property type="entry name" value="Y_Y_Y"/>
    <property type="match status" value="1"/>
</dbReference>
<dbReference type="CDD" id="cd00082">
    <property type="entry name" value="HisKA"/>
    <property type="match status" value="1"/>
</dbReference>
<dbReference type="InterPro" id="IPR011123">
    <property type="entry name" value="Y_Y_Y"/>
</dbReference>
<evidence type="ECO:0000259" key="11">
    <source>
        <dbReference type="PROSITE" id="PS50110"/>
    </source>
</evidence>
<dbReference type="Gene3D" id="2.130.10.10">
    <property type="entry name" value="YVTN repeat-like/Quinoprotein amine dehydrogenase"/>
    <property type="match status" value="3"/>
</dbReference>
<dbReference type="InterPro" id="IPR011110">
    <property type="entry name" value="Reg_prop"/>
</dbReference>
<dbReference type="Pfam" id="PF12833">
    <property type="entry name" value="HTH_18"/>
    <property type="match status" value="1"/>
</dbReference>
<accession>A0A413VIR0</accession>
<evidence type="ECO:0000256" key="3">
    <source>
        <dbReference type="ARBA" id="ARBA00022553"/>
    </source>
</evidence>
<dbReference type="SMART" id="SM00448">
    <property type="entry name" value="REC"/>
    <property type="match status" value="1"/>
</dbReference>
<dbReference type="Gene3D" id="2.60.40.10">
    <property type="entry name" value="Immunoglobulins"/>
    <property type="match status" value="1"/>
</dbReference>
<reference evidence="12 13" key="1">
    <citation type="submission" date="2018-08" db="EMBL/GenBank/DDBJ databases">
        <title>A genome reference for cultivated species of the human gut microbiota.</title>
        <authorList>
            <person name="Zou Y."/>
            <person name="Xue W."/>
            <person name="Luo G."/>
        </authorList>
    </citation>
    <scope>NUCLEOTIDE SEQUENCE [LARGE SCALE GENOMIC DNA]</scope>
    <source>
        <strain evidence="12 13">AM40-30BH</strain>
    </source>
</reference>
<dbReference type="InterPro" id="IPR001789">
    <property type="entry name" value="Sig_transdc_resp-reg_receiver"/>
</dbReference>
<dbReference type="Gene3D" id="3.40.50.2300">
    <property type="match status" value="1"/>
</dbReference>
<sequence>MRTSYLYYTFSLLLFLFNMTSEINAYNLRQYSSQNGLSNSAILSLCQDNNGLMWIGTCDGLNIFDGTTPRLYKPANSRIGFSGNIIGNIMETEEDVLWIQTNYGLDRFDSHQQTIQSFKEFKDINKMAKSAAGDVYIIKDDGNIYYFNRHDKEFRRLDAGTVVFENVLQIVVDSSDILWIFSSDGSNQSYAIEKERNEIKLSPRNHFNHPEKLLWASTENDLLYFIDSTYAFYEYDLNSQKKYYIVDLESEIHQRGEVSSIIKKQNDYYIGFKSSGLIQLKYQPDQKIKYIIQPTDIRTGIFCLLKDKYQDIIWIGTDGQGVYMYFADTFSIKNTLLNTPAYQINNPVRALYLDDEQTLWIGTKGNGILRMFNYHPEAETDISLKTEQLLTNNSTLTDNSVYCFAPSHWKRLWIGTENGINYYSYPDRKIKQFPVLAEGKTVKYVHSICEQNDSTLWIATVGEGIVKVSLNGSGSSLAVKRAERIVLDKGKRASNYFFVSFQESDSVMWFGNRGYGAYRINTHTGQMKTYLFDQAIKSQTVNDIFAILKNDAGHWFGTSFGLTRIYNDDYYIYNETNGFLNNTIHGILEDRKQNLWISTNQGLVRFNIQTNAVQTYHQRNDLKVTEFSDGAYFKDKRTNTLFFGGTNGFITINENNSTAIEYMPALQFNRLSIFGKEYDIYDFFREDKKQKVLELDYSQNFFSLSFIAIDYVNGNNYTYSYKIDGLSENWIENGLSTTAVFSNLSPGQYTLLVKYRSNITGEESTPQSLIIRIIPPWYRTTIAYSIYFMLFLGFVSGCIYMLIKRYRHKRDRMIEQMNRQQRNELYESKLRFFTNVTHEFCTPLTLIYGPCQKILSHTEADNYVHKYATMILQNAQKLNALILELIEFRRLETGNKTLEIKQLPISEQTKDIAESFCELAESQKINYQLKIEEDVYWNSDASCFNKIVNNLLSNAFKYTPENGTIIVEQRIEEGQLCIRISNTGKGIAKENLTKIFDRYKILDNFEVQNKNGISPRNGLGLAICHSMVNLLDGQIQVTSVPGQITTFEVTLPALVVTTASVPKENILAEPPVQTDNKPVELENIPATYDPSKQTIIIIDDDPSMLWFVSDLFIGKYNVFSFDNAAKAIEQLELKSADLIISDVMMPDIDGISFAKRVKSNKLLTHIPLILLSALNSVNDQMKGIESGAEAYVTKPFNAEYLIKLAERLIQREKELKEYYNSILSTFKLDDGQFLHKENKVFFEKMMQLIDKNITNDELSVEFLSSSLGYSTRHFYRKLKEITEKTPADIIKEYRLAIAKNLLLTTNLSIEEIMDKSGFINRGTFYKIFSQKYNMPPRQYREQQKKNFKEVSKKESGLIAPSDGEEENEL</sequence>
<dbReference type="EMBL" id="QSGO01000015">
    <property type="protein sequence ID" value="RHB33461.1"/>
    <property type="molecule type" value="Genomic_DNA"/>
</dbReference>
<comment type="catalytic activity">
    <reaction evidence="1">
        <text>ATP + protein L-histidine = ADP + protein N-phospho-L-histidine.</text>
        <dbReference type="EC" id="2.7.13.3"/>
    </reaction>
</comment>
<dbReference type="SMART" id="SM00387">
    <property type="entry name" value="HATPase_c"/>
    <property type="match status" value="1"/>
</dbReference>
<dbReference type="Proteomes" id="UP000284379">
    <property type="component" value="Unassembled WGS sequence"/>
</dbReference>
<dbReference type="Pfam" id="PF00512">
    <property type="entry name" value="HisKA"/>
    <property type="match status" value="1"/>
</dbReference>
<feature type="domain" description="Response regulatory" evidence="11">
    <location>
        <begin position="1094"/>
        <end position="1209"/>
    </location>
</feature>
<name>A0A413VIR0_9BACE</name>
<dbReference type="EC" id="2.7.13.3" evidence="2"/>
<dbReference type="SMART" id="SM00388">
    <property type="entry name" value="HisKA"/>
    <property type="match status" value="1"/>
</dbReference>
<dbReference type="Gene3D" id="3.30.565.10">
    <property type="entry name" value="Histidine kinase-like ATPase, C-terminal domain"/>
    <property type="match status" value="1"/>
</dbReference>
<evidence type="ECO:0000256" key="7">
    <source>
        <dbReference type="SAM" id="MobiDB-lite"/>
    </source>
</evidence>
<dbReference type="SUPFAM" id="SSF47384">
    <property type="entry name" value="Homodimeric domain of signal transducing histidine kinase"/>
    <property type="match status" value="1"/>
</dbReference>
<dbReference type="InterPro" id="IPR009057">
    <property type="entry name" value="Homeodomain-like_sf"/>
</dbReference>
<feature type="domain" description="Histidine kinase" evidence="10">
    <location>
        <begin position="835"/>
        <end position="1055"/>
    </location>
</feature>
<evidence type="ECO:0000256" key="1">
    <source>
        <dbReference type="ARBA" id="ARBA00000085"/>
    </source>
</evidence>
<proteinExistence type="predicted"/>
<gene>
    <name evidence="12" type="ORF">DW888_15895</name>
</gene>
<dbReference type="InterPro" id="IPR003661">
    <property type="entry name" value="HisK_dim/P_dom"/>
</dbReference>
<feature type="compositionally biased region" description="Basic and acidic residues" evidence="7">
    <location>
        <begin position="1338"/>
        <end position="1355"/>
    </location>
</feature>
<dbReference type="SUPFAM" id="SSF52172">
    <property type="entry name" value="CheY-like"/>
    <property type="match status" value="1"/>
</dbReference>
<feature type="domain" description="HTH araC/xylS-type" evidence="9">
    <location>
        <begin position="1243"/>
        <end position="1342"/>
    </location>
</feature>